<name>A0A4U0N808_9ACTN</name>
<dbReference type="EMBL" id="SUMB01000009">
    <property type="protein sequence ID" value="TJZ49532.1"/>
    <property type="molecule type" value="Genomic_DNA"/>
</dbReference>
<evidence type="ECO:0008006" key="5">
    <source>
        <dbReference type="Google" id="ProtNLM"/>
    </source>
</evidence>
<dbReference type="Pfam" id="PF03640">
    <property type="entry name" value="Lipoprotein_15"/>
    <property type="match status" value="2"/>
</dbReference>
<evidence type="ECO:0000256" key="2">
    <source>
        <dbReference type="SAM" id="SignalP"/>
    </source>
</evidence>
<sequence length="185" mass="18773">MRNSVRTAVAVATAVLFATVVAGCGDDGGGAAPTNTPAPTGPRPTKTPGATPTAGAGTVNARSGKLGEILVDGQGRTLYLFEADRSERSTCSGDCAEAWPPALATGTPKAGGGVKGNLLGTSTRSDGTKQITYNGHPLYYFVGDKQPGETNGQGIEQFGEEWYVVDPSGNKVESDTEGDTGDGGY</sequence>
<dbReference type="AlphaFoldDB" id="A0A4U0N808"/>
<protein>
    <recommendedName>
        <fullName evidence="5">Lipoprotein</fullName>
    </recommendedName>
</protein>
<comment type="caution">
    <text evidence="3">The sequence shown here is derived from an EMBL/GenBank/DDBJ whole genome shotgun (WGS) entry which is preliminary data.</text>
</comment>
<feature type="signal peptide" evidence="2">
    <location>
        <begin position="1"/>
        <end position="22"/>
    </location>
</feature>
<evidence type="ECO:0000313" key="4">
    <source>
        <dbReference type="Proteomes" id="UP000308697"/>
    </source>
</evidence>
<feature type="region of interest" description="Disordered" evidence="1">
    <location>
        <begin position="166"/>
        <end position="185"/>
    </location>
</feature>
<dbReference type="Proteomes" id="UP000308697">
    <property type="component" value="Unassembled WGS sequence"/>
</dbReference>
<organism evidence="3 4">
    <name type="scientific">Streptomyces piniterrae</name>
    <dbReference type="NCBI Taxonomy" id="2571125"/>
    <lineage>
        <taxon>Bacteria</taxon>
        <taxon>Bacillati</taxon>
        <taxon>Actinomycetota</taxon>
        <taxon>Actinomycetes</taxon>
        <taxon>Kitasatosporales</taxon>
        <taxon>Streptomycetaceae</taxon>
        <taxon>Streptomyces</taxon>
    </lineage>
</organism>
<feature type="compositionally biased region" description="Acidic residues" evidence="1">
    <location>
        <begin position="175"/>
        <end position="185"/>
    </location>
</feature>
<proteinExistence type="predicted"/>
<reference evidence="3 4" key="1">
    <citation type="submission" date="2019-04" db="EMBL/GenBank/DDBJ databases">
        <title>Streptomyces piniterrae sp. nov., a heliquinomycin-producing actinomycete isolated from rhizosphere soil of Pinus yunnanensis.</title>
        <authorList>
            <person name="Zhuang X."/>
            <person name="Zhao J."/>
        </authorList>
    </citation>
    <scope>NUCLEOTIDE SEQUENCE [LARGE SCALE GENOMIC DNA]</scope>
    <source>
        <strain evidence="4">jys28</strain>
    </source>
</reference>
<dbReference type="GO" id="GO:0043448">
    <property type="term" value="P:alkane catabolic process"/>
    <property type="evidence" value="ECO:0007669"/>
    <property type="project" value="TreeGrafter"/>
</dbReference>
<dbReference type="PANTHER" id="PTHR39335:SF1">
    <property type="entry name" value="BLL4220 PROTEIN"/>
    <property type="match status" value="1"/>
</dbReference>
<feature type="compositionally biased region" description="Low complexity" evidence="1">
    <location>
        <begin position="32"/>
        <end position="58"/>
    </location>
</feature>
<feature type="region of interest" description="Disordered" evidence="1">
    <location>
        <begin position="31"/>
        <end position="59"/>
    </location>
</feature>
<dbReference type="RefSeq" id="WP_136742371.1">
    <property type="nucleotide sequence ID" value="NZ_SUMB01000009.1"/>
</dbReference>
<evidence type="ECO:0000256" key="1">
    <source>
        <dbReference type="SAM" id="MobiDB-lite"/>
    </source>
</evidence>
<dbReference type="OrthoDB" id="597632at2"/>
<gene>
    <name evidence="3" type="ORF">FCH28_24860</name>
</gene>
<keyword evidence="4" id="KW-1185">Reference proteome</keyword>
<accession>A0A4U0N808</accession>
<keyword evidence="2" id="KW-0732">Signal</keyword>
<evidence type="ECO:0000313" key="3">
    <source>
        <dbReference type="EMBL" id="TJZ49532.1"/>
    </source>
</evidence>
<dbReference type="PANTHER" id="PTHR39335">
    <property type="entry name" value="BLL4220 PROTEIN"/>
    <property type="match status" value="1"/>
</dbReference>
<dbReference type="PROSITE" id="PS51257">
    <property type="entry name" value="PROKAR_LIPOPROTEIN"/>
    <property type="match status" value="1"/>
</dbReference>
<feature type="chain" id="PRO_5039443169" description="Lipoprotein" evidence="2">
    <location>
        <begin position="23"/>
        <end position="185"/>
    </location>
</feature>
<dbReference type="InterPro" id="IPR005297">
    <property type="entry name" value="Lipoprotein_repeat"/>
</dbReference>